<dbReference type="InterPro" id="IPR027417">
    <property type="entry name" value="P-loop_NTPase"/>
</dbReference>
<dbReference type="Gene3D" id="1.10.287.380">
    <property type="entry name" value="Valyl-tRNA synthetase, C-terminal domain"/>
    <property type="match status" value="1"/>
</dbReference>
<dbReference type="FunFam" id="3.40.50.300:FF:000309">
    <property type="entry name" value="ABC transporter ATP-binding protein"/>
    <property type="match status" value="1"/>
</dbReference>
<dbReference type="PANTHER" id="PTHR42855">
    <property type="entry name" value="ABC TRANSPORTER ATP-BINDING SUBUNIT"/>
    <property type="match status" value="1"/>
</dbReference>
<dbReference type="AlphaFoldDB" id="A0A0F5HWP8"/>
<dbReference type="RefSeq" id="WP_040047718.1">
    <property type="nucleotide sequence ID" value="NZ_JWIR02000051.1"/>
</dbReference>
<protein>
    <submittedName>
        <fullName evidence="7">ATPase components of ABC transporter</fullName>
    </submittedName>
</protein>
<dbReference type="CDD" id="cd03221">
    <property type="entry name" value="ABCF_EF-3"/>
    <property type="match status" value="2"/>
</dbReference>
<evidence type="ECO:0000256" key="4">
    <source>
        <dbReference type="SAM" id="Coils"/>
    </source>
</evidence>
<dbReference type="InterPro" id="IPR032524">
    <property type="entry name" value="ABC_tran_C"/>
</dbReference>
<sequence>MRTLTVQDVTKSYGEKVLFDHLSFTISEKERAGLIGINGTGKSSLLRIVAGKDLPDEGEMKAPNDYSIAYLAQEPDLDPELTVMDHLFLSEAPVIQLLKAYEHTLKQLELEPDSQLVAEKLFDLQKQMDALGAWEASTNAKTIMTKLGIQDFNRKVGELSGGQKKRVALAQVLIETPDLLILDEPTNHLDYETIRWLEDYLSKYTGALLLVTHDRYFLERVTNRIFELDRGRLYTYKGNYQDYIAAKAEREIQEAAAEEKRRNLYRRELAWMRRGAKARTTKQKARIDRFEQLEGKLGQGPKKDQLDLSVKGSRLGKQVFELKDVTKTFGEKVIIKDFNLIVKPGDRFGIVGKNGSGKSTFMNMLAGRIPFDSGEMITGQTVRIAYYTQERVDMDENQRVIAYIRESAEVVVTKAGETISAAQMLERFLFPMHAHGTPISKLSGGEKRRLYLLRLLMTQPNVLLLDEPTNDLDTETLTVLEDYLEDFPGVVITVSHDRYFLDKTADQLLVFEGDGAVDSYYGSYSDYLEEQSQLEKKTEPLPKEKKQEEQPKSKAKKKKLTYNEQREWETIEDDIAKVEGRIEEAEKELEEAGSDFEKAQRLSEEIEQLNEQLEHYIERWSYLSEYAQ</sequence>
<dbReference type="EMBL" id="JWIR02000051">
    <property type="protein sequence ID" value="KKB37706.1"/>
    <property type="molecule type" value="Genomic_DNA"/>
</dbReference>
<accession>A0A0F5HWP8</accession>
<dbReference type="PROSITE" id="PS50893">
    <property type="entry name" value="ABC_TRANSPORTER_2"/>
    <property type="match status" value="2"/>
</dbReference>
<dbReference type="CDD" id="cd00882">
    <property type="entry name" value="Ras_like_GTPase"/>
    <property type="match status" value="1"/>
</dbReference>
<evidence type="ECO:0000259" key="6">
    <source>
        <dbReference type="PROSITE" id="PS50893"/>
    </source>
</evidence>
<comment type="caution">
    <text evidence="7">The sequence shown here is derived from an EMBL/GenBank/DDBJ whole genome shotgun (WGS) entry which is preliminary data.</text>
</comment>
<evidence type="ECO:0000256" key="5">
    <source>
        <dbReference type="SAM" id="MobiDB-lite"/>
    </source>
</evidence>
<feature type="domain" description="ABC transporter" evidence="6">
    <location>
        <begin position="320"/>
        <end position="538"/>
    </location>
</feature>
<keyword evidence="3" id="KW-0067">ATP-binding</keyword>
<organism evidence="7 8">
    <name type="scientific">Bacillus thermotolerans</name>
    <name type="common">Quasibacillus thermotolerans</name>
    <dbReference type="NCBI Taxonomy" id="1221996"/>
    <lineage>
        <taxon>Bacteria</taxon>
        <taxon>Bacillati</taxon>
        <taxon>Bacillota</taxon>
        <taxon>Bacilli</taxon>
        <taxon>Bacillales</taxon>
        <taxon>Bacillaceae</taxon>
        <taxon>Bacillus</taxon>
    </lineage>
</organism>
<evidence type="ECO:0000256" key="2">
    <source>
        <dbReference type="ARBA" id="ARBA00022741"/>
    </source>
</evidence>
<dbReference type="InterPro" id="IPR032781">
    <property type="entry name" value="ABC_tran_Xtn"/>
</dbReference>
<keyword evidence="2" id="KW-0547">Nucleotide-binding</keyword>
<dbReference type="InterPro" id="IPR051309">
    <property type="entry name" value="ABCF_ATPase"/>
</dbReference>
<evidence type="ECO:0000256" key="3">
    <source>
        <dbReference type="ARBA" id="ARBA00022840"/>
    </source>
</evidence>
<dbReference type="InterPro" id="IPR017871">
    <property type="entry name" value="ABC_transporter-like_CS"/>
</dbReference>
<dbReference type="GO" id="GO:0016887">
    <property type="term" value="F:ATP hydrolysis activity"/>
    <property type="evidence" value="ECO:0007669"/>
    <property type="project" value="InterPro"/>
</dbReference>
<keyword evidence="8" id="KW-1185">Reference proteome</keyword>
<dbReference type="STRING" id="1221996.QY95_02816"/>
<name>A0A0F5HWP8_BACTR</name>
<gene>
    <name evidence="7" type="ORF">QY95_02816</name>
</gene>
<feature type="compositionally biased region" description="Basic and acidic residues" evidence="5">
    <location>
        <begin position="533"/>
        <end position="552"/>
    </location>
</feature>
<dbReference type="InterPro" id="IPR003593">
    <property type="entry name" value="AAA+_ATPase"/>
</dbReference>
<dbReference type="Pfam" id="PF16326">
    <property type="entry name" value="ABC_tran_CTD"/>
    <property type="match status" value="1"/>
</dbReference>
<dbReference type="Gene3D" id="3.40.50.300">
    <property type="entry name" value="P-loop containing nucleotide triphosphate hydrolases"/>
    <property type="match status" value="2"/>
</dbReference>
<evidence type="ECO:0000256" key="1">
    <source>
        <dbReference type="ARBA" id="ARBA00022737"/>
    </source>
</evidence>
<reference evidence="7" key="1">
    <citation type="submission" date="2015-02" db="EMBL/GenBank/DDBJ databases">
        <title>Genome Assembly of Bacillaceae bacterium MTCC 8252.</title>
        <authorList>
            <person name="Verma A."/>
            <person name="Khatri I."/>
            <person name="Mual P."/>
            <person name="Subramanian S."/>
            <person name="Krishnamurthi S."/>
        </authorList>
    </citation>
    <scope>NUCLEOTIDE SEQUENCE [LARGE SCALE GENOMIC DNA]</scope>
    <source>
        <strain evidence="7">MTCC 8252</strain>
    </source>
</reference>
<dbReference type="Pfam" id="PF12848">
    <property type="entry name" value="ABC_tran_Xtn"/>
    <property type="match status" value="1"/>
</dbReference>
<feature type="region of interest" description="Disordered" evidence="5">
    <location>
        <begin position="532"/>
        <end position="561"/>
    </location>
</feature>
<keyword evidence="1" id="KW-0677">Repeat</keyword>
<dbReference type="InterPro" id="IPR003439">
    <property type="entry name" value="ABC_transporter-like_ATP-bd"/>
</dbReference>
<dbReference type="PANTHER" id="PTHR42855:SF1">
    <property type="entry name" value="ABC TRANSPORTER DOMAIN-CONTAINING PROTEIN"/>
    <property type="match status" value="1"/>
</dbReference>
<dbReference type="PROSITE" id="PS00211">
    <property type="entry name" value="ABC_TRANSPORTER_1"/>
    <property type="match status" value="1"/>
</dbReference>
<dbReference type="GO" id="GO:0003677">
    <property type="term" value="F:DNA binding"/>
    <property type="evidence" value="ECO:0007669"/>
    <property type="project" value="InterPro"/>
</dbReference>
<dbReference type="FunFam" id="3.40.50.300:FF:000011">
    <property type="entry name" value="Putative ABC transporter ATP-binding component"/>
    <property type="match status" value="1"/>
</dbReference>
<dbReference type="InterPro" id="IPR037118">
    <property type="entry name" value="Val-tRNA_synth_C_sf"/>
</dbReference>
<feature type="coiled-coil region" evidence="4">
    <location>
        <begin position="568"/>
        <end position="619"/>
    </location>
</feature>
<dbReference type="Pfam" id="PF00005">
    <property type="entry name" value="ABC_tran"/>
    <property type="match status" value="2"/>
</dbReference>
<dbReference type="GO" id="GO:0005524">
    <property type="term" value="F:ATP binding"/>
    <property type="evidence" value="ECO:0007669"/>
    <property type="project" value="UniProtKB-KW"/>
</dbReference>
<dbReference type="SMART" id="SM00382">
    <property type="entry name" value="AAA"/>
    <property type="match status" value="2"/>
</dbReference>
<dbReference type="Proteomes" id="UP000031563">
    <property type="component" value="Unassembled WGS sequence"/>
</dbReference>
<dbReference type="SUPFAM" id="SSF52540">
    <property type="entry name" value="P-loop containing nucleoside triphosphate hydrolases"/>
    <property type="match status" value="2"/>
</dbReference>
<proteinExistence type="predicted"/>
<evidence type="ECO:0000313" key="7">
    <source>
        <dbReference type="EMBL" id="KKB37706.1"/>
    </source>
</evidence>
<feature type="domain" description="ABC transporter" evidence="6">
    <location>
        <begin position="4"/>
        <end position="255"/>
    </location>
</feature>
<dbReference type="OrthoDB" id="9760950at2"/>
<evidence type="ECO:0000313" key="8">
    <source>
        <dbReference type="Proteomes" id="UP000031563"/>
    </source>
</evidence>
<keyword evidence="4" id="KW-0175">Coiled coil</keyword>